<name>A0ABQ3GHT6_9MICC</name>
<keyword evidence="3" id="KW-0460">Magnesium</keyword>
<dbReference type="Pfam" id="PF03328">
    <property type="entry name" value="HpcH_HpaI"/>
    <property type="match status" value="1"/>
</dbReference>
<proteinExistence type="predicted"/>
<comment type="cofactor">
    <cofactor evidence="1">
        <name>Mg(2+)</name>
        <dbReference type="ChEBI" id="CHEBI:18420"/>
    </cofactor>
</comment>
<dbReference type="InterPro" id="IPR005000">
    <property type="entry name" value="Aldolase/citrate-lyase_domain"/>
</dbReference>
<dbReference type="PANTHER" id="PTHR32308:SF10">
    <property type="entry name" value="CITRATE LYASE SUBUNIT BETA"/>
    <property type="match status" value="1"/>
</dbReference>
<gene>
    <name evidence="6" type="ORF">GCM10008096_18540</name>
</gene>
<evidence type="ECO:0000256" key="1">
    <source>
        <dbReference type="ARBA" id="ARBA00001946"/>
    </source>
</evidence>
<accession>A0ABQ3GHT6</accession>
<reference evidence="7" key="1">
    <citation type="journal article" date="2019" name="Int. J. Syst. Evol. Microbiol.">
        <title>The Global Catalogue of Microorganisms (GCM) 10K type strain sequencing project: providing services to taxonomists for standard genome sequencing and annotation.</title>
        <authorList>
            <consortium name="The Broad Institute Genomics Platform"/>
            <consortium name="The Broad Institute Genome Sequencing Center for Infectious Disease"/>
            <person name="Wu L."/>
            <person name="Ma J."/>
        </authorList>
    </citation>
    <scope>NUCLEOTIDE SEQUENCE [LARGE SCALE GENOMIC DNA]</scope>
    <source>
        <strain evidence="7">KCTC 19466</strain>
    </source>
</reference>
<evidence type="ECO:0000313" key="6">
    <source>
        <dbReference type="EMBL" id="GHD07611.1"/>
    </source>
</evidence>
<evidence type="ECO:0000313" key="7">
    <source>
        <dbReference type="Proteomes" id="UP000642819"/>
    </source>
</evidence>
<feature type="region of interest" description="Disordered" evidence="4">
    <location>
        <begin position="146"/>
        <end position="166"/>
    </location>
</feature>
<evidence type="ECO:0000256" key="2">
    <source>
        <dbReference type="ARBA" id="ARBA00022723"/>
    </source>
</evidence>
<feature type="domain" description="HpcH/HpaI aldolase/citrate lyase" evidence="5">
    <location>
        <begin position="11"/>
        <end position="225"/>
    </location>
</feature>
<protein>
    <submittedName>
        <fullName evidence="6">CoA ester lyase</fullName>
    </submittedName>
</protein>
<evidence type="ECO:0000256" key="3">
    <source>
        <dbReference type="ARBA" id="ARBA00022842"/>
    </source>
</evidence>
<dbReference type="Proteomes" id="UP000642819">
    <property type="component" value="Unassembled WGS sequence"/>
</dbReference>
<keyword evidence="6" id="KW-0456">Lyase</keyword>
<keyword evidence="7" id="KW-1185">Reference proteome</keyword>
<dbReference type="InterPro" id="IPR015813">
    <property type="entry name" value="Pyrv/PenolPyrv_kinase-like_dom"/>
</dbReference>
<dbReference type="InterPro" id="IPR011206">
    <property type="entry name" value="Citrate_lyase_beta/mcl1/mcl2"/>
</dbReference>
<sequence length="282" mass="29547">MSSEFGLGPAILFCPADRPERYTKALERADAVIVDLEDAVLPDARTAAREHVVAAALDPERAILRVNPVGTADFAADVRALEASGLRHVMLAKTETPEQVRELAGYRVIALIETALGVVNAAAIATEENVVALMWGAEDLISSLGGTSSRRPVRGESVDDDGGPRLGGYRSVPAQARAQVRLAAGAFGKAAIDSVYLDLADHGGLAAEVEDAVAQGFAATACIHPGQAEVIRAGYRPSAEQLEWARALLAEAAKSAGAFGFRGEMVDEVVLKRARLIVGRGA</sequence>
<dbReference type="EMBL" id="BMXK01000007">
    <property type="protein sequence ID" value="GHD07611.1"/>
    <property type="molecule type" value="Genomic_DNA"/>
</dbReference>
<dbReference type="Gene3D" id="3.20.20.60">
    <property type="entry name" value="Phosphoenolpyruvate-binding domains"/>
    <property type="match status" value="1"/>
</dbReference>
<organism evidence="6 7">
    <name type="scientific">Zhihengliuella salsuginis</name>
    <dbReference type="NCBI Taxonomy" id="578222"/>
    <lineage>
        <taxon>Bacteria</taxon>
        <taxon>Bacillati</taxon>
        <taxon>Actinomycetota</taxon>
        <taxon>Actinomycetes</taxon>
        <taxon>Micrococcales</taxon>
        <taxon>Micrococcaceae</taxon>
        <taxon>Zhihengliuella</taxon>
    </lineage>
</organism>
<dbReference type="PIRSF" id="PIRSF015582">
    <property type="entry name" value="Cit_lyase_B"/>
    <property type="match status" value="1"/>
</dbReference>
<dbReference type="PANTHER" id="PTHR32308">
    <property type="entry name" value="LYASE BETA SUBUNIT, PUTATIVE (AFU_ORTHOLOGUE AFUA_4G13030)-RELATED"/>
    <property type="match status" value="1"/>
</dbReference>
<keyword evidence="2" id="KW-0479">Metal-binding</keyword>
<comment type="caution">
    <text evidence="6">The sequence shown here is derived from an EMBL/GenBank/DDBJ whole genome shotgun (WGS) entry which is preliminary data.</text>
</comment>
<dbReference type="InterPro" id="IPR040442">
    <property type="entry name" value="Pyrv_kinase-like_dom_sf"/>
</dbReference>
<evidence type="ECO:0000259" key="5">
    <source>
        <dbReference type="Pfam" id="PF03328"/>
    </source>
</evidence>
<dbReference type="GO" id="GO:0016829">
    <property type="term" value="F:lyase activity"/>
    <property type="evidence" value="ECO:0007669"/>
    <property type="project" value="UniProtKB-KW"/>
</dbReference>
<dbReference type="RefSeq" id="WP_189349868.1">
    <property type="nucleotide sequence ID" value="NZ_BMXK01000007.1"/>
</dbReference>
<dbReference type="SUPFAM" id="SSF51621">
    <property type="entry name" value="Phosphoenolpyruvate/pyruvate domain"/>
    <property type="match status" value="1"/>
</dbReference>
<evidence type="ECO:0000256" key="4">
    <source>
        <dbReference type="SAM" id="MobiDB-lite"/>
    </source>
</evidence>